<reference evidence="3 4" key="1">
    <citation type="submission" date="2019-04" db="EMBL/GenBank/DDBJ databases">
        <title>An improved genome assembly and genetic linkage map for asparagus bean, Vigna unguiculata ssp. sesquipedialis.</title>
        <authorList>
            <person name="Xia Q."/>
            <person name="Zhang R."/>
            <person name="Dong Y."/>
        </authorList>
    </citation>
    <scope>NUCLEOTIDE SEQUENCE [LARGE SCALE GENOMIC DNA]</scope>
    <source>
        <tissue evidence="3">Leaf</tissue>
    </source>
</reference>
<feature type="compositionally biased region" description="Low complexity" evidence="1">
    <location>
        <begin position="35"/>
        <end position="44"/>
    </location>
</feature>
<feature type="region of interest" description="Disordered" evidence="1">
    <location>
        <begin position="28"/>
        <end position="71"/>
    </location>
</feature>
<gene>
    <name evidence="3" type="ORF">DEO72_LG8g1944</name>
</gene>
<dbReference type="GO" id="GO:0006412">
    <property type="term" value="P:translation"/>
    <property type="evidence" value="ECO:0007669"/>
    <property type="project" value="InterPro"/>
</dbReference>
<protein>
    <submittedName>
        <fullName evidence="3">Large subunit ribosomal protein L18Ae</fullName>
    </submittedName>
</protein>
<dbReference type="SUPFAM" id="SSF160374">
    <property type="entry name" value="RplX-like"/>
    <property type="match status" value="1"/>
</dbReference>
<keyword evidence="3" id="KW-0689">Ribosomal protein</keyword>
<organism evidence="3 4">
    <name type="scientific">Vigna unguiculata</name>
    <name type="common">Cowpea</name>
    <dbReference type="NCBI Taxonomy" id="3917"/>
    <lineage>
        <taxon>Eukaryota</taxon>
        <taxon>Viridiplantae</taxon>
        <taxon>Streptophyta</taxon>
        <taxon>Embryophyta</taxon>
        <taxon>Tracheophyta</taxon>
        <taxon>Spermatophyta</taxon>
        <taxon>Magnoliopsida</taxon>
        <taxon>eudicotyledons</taxon>
        <taxon>Gunneridae</taxon>
        <taxon>Pentapetalae</taxon>
        <taxon>rosids</taxon>
        <taxon>fabids</taxon>
        <taxon>Fabales</taxon>
        <taxon>Fabaceae</taxon>
        <taxon>Papilionoideae</taxon>
        <taxon>50 kb inversion clade</taxon>
        <taxon>NPAAA clade</taxon>
        <taxon>indigoferoid/millettioid clade</taxon>
        <taxon>Phaseoleae</taxon>
        <taxon>Vigna</taxon>
    </lineage>
</organism>
<evidence type="ECO:0000256" key="1">
    <source>
        <dbReference type="SAM" id="MobiDB-lite"/>
    </source>
</evidence>
<keyword evidence="4" id="KW-1185">Reference proteome</keyword>
<keyword evidence="3" id="KW-0687">Ribonucleoprotein</keyword>
<name>A0A4D6MT13_VIGUN</name>
<feature type="domain" description="Large ribosomal subunit protein eL20" evidence="2">
    <location>
        <begin position="1"/>
        <end position="21"/>
    </location>
</feature>
<proteinExistence type="predicted"/>
<dbReference type="EMBL" id="CP039352">
    <property type="protein sequence ID" value="QCE03914.1"/>
    <property type="molecule type" value="Genomic_DNA"/>
</dbReference>
<dbReference type="AlphaFoldDB" id="A0A4D6MT13"/>
<feature type="compositionally biased region" description="Polar residues" evidence="1">
    <location>
        <begin position="55"/>
        <end position="71"/>
    </location>
</feature>
<evidence type="ECO:0000313" key="3">
    <source>
        <dbReference type="EMBL" id="QCE03914.1"/>
    </source>
</evidence>
<evidence type="ECO:0000313" key="4">
    <source>
        <dbReference type="Proteomes" id="UP000501690"/>
    </source>
</evidence>
<dbReference type="InterPro" id="IPR023573">
    <property type="entry name" value="Ribosomal_eL20_dom"/>
</dbReference>
<dbReference type="GO" id="GO:0003735">
    <property type="term" value="F:structural constituent of ribosome"/>
    <property type="evidence" value="ECO:0007669"/>
    <property type="project" value="InterPro"/>
</dbReference>
<dbReference type="Pfam" id="PF01775">
    <property type="entry name" value="Ribosomal_L18A"/>
    <property type="match status" value="1"/>
</dbReference>
<sequence>MYNEMASRHRVRSPCIQIIKTATIPANFAKGRAPSNSSTPKSSSLWCSRGLGPQLGSSEQHTRHPSPTCSCNSQCATFSTFHREVA</sequence>
<dbReference type="Gene3D" id="3.10.20.10">
    <property type="match status" value="1"/>
</dbReference>
<evidence type="ECO:0000259" key="2">
    <source>
        <dbReference type="Pfam" id="PF01775"/>
    </source>
</evidence>
<accession>A0A4D6MT13</accession>
<dbReference type="Proteomes" id="UP000501690">
    <property type="component" value="Linkage Group LG8"/>
</dbReference>
<dbReference type="GO" id="GO:0005840">
    <property type="term" value="C:ribosome"/>
    <property type="evidence" value="ECO:0007669"/>
    <property type="project" value="UniProtKB-KW"/>
</dbReference>